<evidence type="ECO:0008006" key="3">
    <source>
        <dbReference type="Google" id="ProtNLM"/>
    </source>
</evidence>
<proteinExistence type="predicted"/>
<gene>
    <name evidence="1" type="ORF">CQA01_29430</name>
</gene>
<protein>
    <recommendedName>
        <fullName evidence="3">NRDE family protein</fullName>
    </recommendedName>
</protein>
<dbReference type="EMBL" id="BJYV01000015">
    <property type="protein sequence ID" value="GEO22409.1"/>
    <property type="molecule type" value="Genomic_DNA"/>
</dbReference>
<accession>A0A512CDX8</accession>
<comment type="caution">
    <text evidence="1">The sequence shown here is derived from an EMBL/GenBank/DDBJ whole genome shotgun (WGS) entry which is preliminary data.</text>
</comment>
<evidence type="ECO:0000313" key="2">
    <source>
        <dbReference type="Proteomes" id="UP000321301"/>
    </source>
</evidence>
<dbReference type="AlphaFoldDB" id="A0A512CDX8"/>
<sequence>MCTVSYIPLADGYLLTSSRDEFINKETLPPISYSHFGNKITYPKDVRSGGTWIAGSNNETVVCLLNGAFEKHQKKPTQVTSRGKMVIQSLEYDDVEVFIDKFDFNQVEPFTFLKIKDRLFYELRWNGESTFLNKLDKDKPKIWSSPTLYTPKQRIVREKWFLGWLITNSEHPDFNIMGFHNKQHGDDKTFDILMKRPDGMQTVSITQIHNSRFAPSMTHLDLKTKETYGPSYFTV</sequence>
<dbReference type="Pfam" id="PF05742">
    <property type="entry name" value="TANGO2"/>
    <property type="match status" value="1"/>
</dbReference>
<dbReference type="Proteomes" id="UP000321301">
    <property type="component" value="Unassembled WGS sequence"/>
</dbReference>
<dbReference type="RefSeq" id="WP_020891240.1">
    <property type="nucleotide sequence ID" value="NZ_BJYV01000015.1"/>
</dbReference>
<keyword evidence="2" id="KW-1185">Reference proteome</keyword>
<evidence type="ECO:0000313" key="1">
    <source>
        <dbReference type="EMBL" id="GEO22409.1"/>
    </source>
</evidence>
<dbReference type="InterPro" id="IPR008551">
    <property type="entry name" value="TANGO2"/>
</dbReference>
<reference evidence="1 2" key="1">
    <citation type="submission" date="2019-07" db="EMBL/GenBank/DDBJ databases">
        <title>Whole genome shotgun sequence of Cyclobacterium qasimii NBRC 106168.</title>
        <authorList>
            <person name="Hosoyama A."/>
            <person name="Uohara A."/>
            <person name="Ohji S."/>
            <person name="Ichikawa N."/>
        </authorList>
    </citation>
    <scope>NUCLEOTIDE SEQUENCE [LARGE SCALE GENOMIC DNA]</scope>
    <source>
        <strain evidence="1 2">NBRC 106168</strain>
    </source>
</reference>
<name>A0A512CDX8_9BACT</name>
<organism evidence="1 2">
    <name type="scientific">Cyclobacterium qasimii</name>
    <dbReference type="NCBI Taxonomy" id="1350429"/>
    <lineage>
        <taxon>Bacteria</taxon>
        <taxon>Pseudomonadati</taxon>
        <taxon>Bacteroidota</taxon>
        <taxon>Cytophagia</taxon>
        <taxon>Cytophagales</taxon>
        <taxon>Cyclobacteriaceae</taxon>
        <taxon>Cyclobacterium</taxon>
    </lineage>
</organism>